<feature type="compositionally biased region" description="Low complexity" evidence="1">
    <location>
        <begin position="525"/>
        <end position="536"/>
    </location>
</feature>
<feature type="region of interest" description="Disordered" evidence="1">
    <location>
        <begin position="184"/>
        <end position="213"/>
    </location>
</feature>
<name>A0A8X7MQT5_9BASI</name>
<gene>
    <name evidence="2" type="ORF">A4X06_0g5741</name>
</gene>
<feature type="compositionally biased region" description="Basic and acidic residues" evidence="1">
    <location>
        <begin position="296"/>
        <end position="308"/>
    </location>
</feature>
<evidence type="ECO:0000256" key="1">
    <source>
        <dbReference type="SAM" id="MobiDB-lite"/>
    </source>
</evidence>
<feature type="region of interest" description="Disordered" evidence="1">
    <location>
        <begin position="99"/>
        <end position="121"/>
    </location>
</feature>
<keyword evidence="3" id="KW-1185">Reference proteome</keyword>
<dbReference type="Proteomes" id="UP000077684">
    <property type="component" value="Unassembled WGS sequence"/>
</dbReference>
<organism evidence="2 3">
    <name type="scientific">Tilletia controversa</name>
    <name type="common">dwarf bunt fungus</name>
    <dbReference type="NCBI Taxonomy" id="13291"/>
    <lineage>
        <taxon>Eukaryota</taxon>
        <taxon>Fungi</taxon>
        <taxon>Dikarya</taxon>
        <taxon>Basidiomycota</taxon>
        <taxon>Ustilaginomycotina</taxon>
        <taxon>Exobasidiomycetes</taxon>
        <taxon>Tilletiales</taxon>
        <taxon>Tilletiaceae</taxon>
        <taxon>Tilletia</taxon>
    </lineage>
</organism>
<feature type="compositionally biased region" description="Polar residues" evidence="1">
    <location>
        <begin position="48"/>
        <end position="62"/>
    </location>
</feature>
<accession>A0A8X7MQT5</accession>
<feature type="compositionally biased region" description="Polar residues" evidence="1">
    <location>
        <begin position="537"/>
        <end position="546"/>
    </location>
</feature>
<feature type="compositionally biased region" description="Polar residues" evidence="1">
    <location>
        <begin position="363"/>
        <end position="393"/>
    </location>
</feature>
<evidence type="ECO:0000313" key="3">
    <source>
        <dbReference type="Proteomes" id="UP000077684"/>
    </source>
</evidence>
<sequence length="674" mass="69731">MNPTFHHGHSGPNPNPVFRRRHLKASASLSSSSVASGAGGSGTGLILPTSSSSHRAPPTSQDHLAGPNMLTKKRNWTPSYPVLPPDFNGNFVVGAGGSSGNGSAASSGFHQMTGPSSGSGGATAAAIYGLPTANIPLPSSRADAAYADHTQQQHLQGLGESTYASAHATFSATQSGTALNSTARLHQQSQQHQQSQANFPQEEHTDGPAPKRRKGVAGAIIDGALSAAIGTLAAGLTAWSLYSTWGQRAEHAAREELMHDERSPAPGQGRRVERAEGEEDQRRRRGERLQSPVVGPHEEPPPPYHDDLSLSTPASPGGRGGGGPSRSGVRQTPIYISGQRRKTRPNYRSYRSMRTGNLAGDAGSNSGASTPNRPGMFSQRQSFSQAGMSSDLSLGSAPHSVPPPILAPIEPVTAVEGEGDDDDDDAFMRVNTNLASLIAEGQAALNAPVDDDMNDDDDEDEHLPALMNPAMHTPLHATTRMPRGGGIFGHPQQQQQHQFSARAAPNFDFNFGNRSEGPRSHFTPGGSSTSAALGTGFQTPPSTSPFVFSGGGGGNRGGDGGVGGMTTPPRGYLQQGQRSSHLPRPSPGNPASPYARGSTGPSRAAGSGSGPSSASGGLLLHRRTAGAARGRSAGNTPQSASRAAASGSGKGGRQVTSPDLYGSDIGRRERPRWA</sequence>
<feature type="region of interest" description="Disordered" evidence="1">
    <location>
        <begin position="506"/>
        <end position="674"/>
    </location>
</feature>
<feature type="compositionally biased region" description="Low complexity" evidence="1">
    <location>
        <begin position="101"/>
        <end position="121"/>
    </location>
</feature>
<feature type="region of interest" description="Disordered" evidence="1">
    <location>
        <begin position="28"/>
        <end position="72"/>
    </location>
</feature>
<feature type="compositionally biased region" description="Low complexity" evidence="1">
    <location>
        <begin position="595"/>
        <end position="647"/>
    </location>
</feature>
<feature type="region of interest" description="Disordered" evidence="1">
    <location>
        <begin position="256"/>
        <end position="398"/>
    </location>
</feature>
<evidence type="ECO:0000313" key="2">
    <source>
        <dbReference type="EMBL" id="KAE8245315.1"/>
    </source>
</evidence>
<dbReference type="AlphaFoldDB" id="A0A8X7MQT5"/>
<protein>
    <submittedName>
        <fullName evidence="2">Uncharacterized protein</fullName>
    </submittedName>
</protein>
<feature type="compositionally biased region" description="Basic and acidic residues" evidence="1">
    <location>
        <begin position="665"/>
        <end position="674"/>
    </location>
</feature>
<proteinExistence type="predicted"/>
<comment type="caution">
    <text evidence="2">The sequence shown here is derived from an EMBL/GenBank/DDBJ whole genome shotgun (WGS) entry which is preliminary data.</text>
</comment>
<feature type="compositionally biased region" description="Low complexity" evidence="1">
    <location>
        <begin position="186"/>
        <end position="196"/>
    </location>
</feature>
<reference evidence="2" key="1">
    <citation type="submission" date="2016-04" db="EMBL/GenBank/DDBJ databases">
        <authorList>
            <person name="Nguyen H.D."/>
            <person name="Samba Siva P."/>
            <person name="Cullis J."/>
            <person name="Levesque C.A."/>
            <person name="Hambleton S."/>
        </authorList>
    </citation>
    <scope>NUCLEOTIDE SEQUENCE</scope>
    <source>
        <strain evidence="2">DAOMC 236426</strain>
    </source>
</reference>
<feature type="compositionally biased region" description="Gly residues" evidence="1">
    <location>
        <begin position="549"/>
        <end position="564"/>
    </location>
</feature>
<dbReference type="EMBL" id="LWDE02000745">
    <property type="protein sequence ID" value="KAE8245315.1"/>
    <property type="molecule type" value="Genomic_DNA"/>
</dbReference>
<reference evidence="2" key="2">
    <citation type="journal article" date="2019" name="IMA Fungus">
        <title>Genome sequencing and comparison of five Tilletia species to identify candidate genes for the detection of regulated species infecting wheat.</title>
        <authorList>
            <person name="Nguyen H.D.T."/>
            <person name="Sultana T."/>
            <person name="Kesanakurti P."/>
            <person name="Hambleton S."/>
        </authorList>
    </citation>
    <scope>NUCLEOTIDE SEQUENCE</scope>
    <source>
        <strain evidence="2">DAOMC 236426</strain>
    </source>
</reference>